<gene>
    <name evidence="1" type="ORF">NE237_021817</name>
</gene>
<accession>A0A9Q0K3X0</accession>
<dbReference type="Proteomes" id="UP001141806">
    <property type="component" value="Unassembled WGS sequence"/>
</dbReference>
<evidence type="ECO:0000313" key="2">
    <source>
        <dbReference type="Proteomes" id="UP001141806"/>
    </source>
</evidence>
<comment type="caution">
    <text evidence="1">The sequence shown here is derived from an EMBL/GenBank/DDBJ whole genome shotgun (WGS) entry which is preliminary data.</text>
</comment>
<organism evidence="1 2">
    <name type="scientific">Protea cynaroides</name>
    <dbReference type="NCBI Taxonomy" id="273540"/>
    <lineage>
        <taxon>Eukaryota</taxon>
        <taxon>Viridiplantae</taxon>
        <taxon>Streptophyta</taxon>
        <taxon>Embryophyta</taxon>
        <taxon>Tracheophyta</taxon>
        <taxon>Spermatophyta</taxon>
        <taxon>Magnoliopsida</taxon>
        <taxon>Proteales</taxon>
        <taxon>Proteaceae</taxon>
        <taxon>Protea</taxon>
    </lineage>
</organism>
<dbReference type="PROSITE" id="PS00455">
    <property type="entry name" value="AMP_BINDING"/>
    <property type="match status" value="1"/>
</dbReference>
<keyword evidence="2" id="KW-1185">Reference proteome</keyword>
<evidence type="ECO:0008006" key="3">
    <source>
        <dbReference type="Google" id="ProtNLM"/>
    </source>
</evidence>
<evidence type="ECO:0000313" key="1">
    <source>
        <dbReference type="EMBL" id="KAJ4961907.1"/>
    </source>
</evidence>
<dbReference type="AlphaFoldDB" id="A0A9Q0K3X0"/>
<dbReference type="SUPFAM" id="SSF56801">
    <property type="entry name" value="Acetyl-CoA synthetase-like"/>
    <property type="match status" value="1"/>
</dbReference>
<proteinExistence type="predicted"/>
<reference evidence="1" key="1">
    <citation type="journal article" date="2023" name="Plant J.">
        <title>The genome of the king protea, Protea cynaroides.</title>
        <authorList>
            <person name="Chang J."/>
            <person name="Duong T.A."/>
            <person name="Schoeman C."/>
            <person name="Ma X."/>
            <person name="Roodt D."/>
            <person name="Barker N."/>
            <person name="Li Z."/>
            <person name="Van de Peer Y."/>
            <person name="Mizrachi E."/>
        </authorList>
    </citation>
    <scope>NUCLEOTIDE SEQUENCE</scope>
    <source>
        <tissue evidence="1">Young leaves</tissue>
    </source>
</reference>
<name>A0A9Q0K3X0_9MAGN</name>
<protein>
    <recommendedName>
        <fullName evidence="3">4-coumarate--CoA ligase</fullName>
    </recommendedName>
</protein>
<dbReference type="InterPro" id="IPR020845">
    <property type="entry name" value="AMP-binding_CS"/>
</dbReference>
<dbReference type="EMBL" id="JAMYWD010000009">
    <property type="protein sequence ID" value="KAJ4961907.1"/>
    <property type="molecule type" value="Genomic_DNA"/>
</dbReference>
<sequence length="99" mass="10561">MNLTSSSLPDSNTDSGLKSVSVIVNESSNVPVFVHTSGTTSRPKGVPLCELPNKAMEAYQQLKLGLQPDENTTVSVLSACTSLGFPDLGIEVHEFARLR</sequence>